<comment type="caution">
    <text evidence="2">The sequence shown here is derived from an EMBL/GenBank/DDBJ whole genome shotgun (WGS) entry which is preliminary data.</text>
</comment>
<sequence length="135" mass="15949">MKEMLPFHGKRHASKSMSGPTRQLMNDGRPRQRHSMTKTANVGDILRSSSRTNTHSRYFREHQRSGQLLNRNSRRQDGYDSDELDDEPEQSRKFIQPPKSLIYSGESSWAAFEMKFKRFVREQMFSEKEAKDYLC</sequence>
<feature type="compositionally biased region" description="Polar residues" evidence="1">
    <location>
        <begin position="47"/>
        <end position="56"/>
    </location>
</feature>
<dbReference type="Proteomes" id="UP000735302">
    <property type="component" value="Unassembled WGS sequence"/>
</dbReference>
<organism evidence="2 3">
    <name type="scientific">Plakobranchus ocellatus</name>
    <dbReference type="NCBI Taxonomy" id="259542"/>
    <lineage>
        <taxon>Eukaryota</taxon>
        <taxon>Metazoa</taxon>
        <taxon>Spiralia</taxon>
        <taxon>Lophotrochozoa</taxon>
        <taxon>Mollusca</taxon>
        <taxon>Gastropoda</taxon>
        <taxon>Heterobranchia</taxon>
        <taxon>Euthyneura</taxon>
        <taxon>Panpulmonata</taxon>
        <taxon>Sacoglossa</taxon>
        <taxon>Placobranchoidea</taxon>
        <taxon>Plakobranchidae</taxon>
        <taxon>Plakobranchus</taxon>
    </lineage>
</organism>
<proteinExistence type="predicted"/>
<feature type="region of interest" description="Disordered" evidence="1">
    <location>
        <begin position="1"/>
        <end position="98"/>
    </location>
</feature>
<evidence type="ECO:0000313" key="2">
    <source>
        <dbReference type="EMBL" id="GFN73638.1"/>
    </source>
</evidence>
<reference evidence="2 3" key="1">
    <citation type="journal article" date="2021" name="Elife">
        <title>Chloroplast acquisition without the gene transfer in kleptoplastic sea slugs, Plakobranchus ocellatus.</title>
        <authorList>
            <person name="Maeda T."/>
            <person name="Takahashi S."/>
            <person name="Yoshida T."/>
            <person name="Shimamura S."/>
            <person name="Takaki Y."/>
            <person name="Nagai Y."/>
            <person name="Toyoda A."/>
            <person name="Suzuki Y."/>
            <person name="Arimoto A."/>
            <person name="Ishii H."/>
            <person name="Satoh N."/>
            <person name="Nishiyama T."/>
            <person name="Hasebe M."/>
            <person name="Maruyama T."/>
            <person name="Minagawa J."/>
            <person name="Obokata J."/>
            <person name="Shigenobu S."/>
        </authorList>
    </citation>
    <scope>NUCLEOTIDE SEQUENCE [LARGE SCALE GENOMIC DNA]</scope>
</reference>
<accession>A0AAV3XUK4</accession>
<dbReference type="AlphaFoldDB" id="A0AAV3XUK4"/>
<keyword evidence="3" id="KW-1185">Reference proteome</keyword>
<feature type="compositionally biased region" description="Acidic residues" evidence="1">
    <location>
        <begin position="79"/>
        <end position="88"/>
    </location>
</feature>
<name>A0AAV3XUK4_9GAST</name>
<feature type="compositionally biased region" description="Polar residues" evidence="1">
    <location>
        <begin position="15"/>
        <end position="24"/>
    </location>
</feature>
<evidence type="ECO:0000256" key="1">
    <source>
        <dbReference type="SAM" id="MobiDB-lite"/>
    </source>
</evidence>
<gene>
    <name evidence="2" type="ORF">PoB_000014400</name>
</gene>
<evidence type="ECO:0000313" key="3">
    <source>
        <dbReference type="Proteomes" id="UP000735302"/>
    </source>
</evidence>
<protein>
    <submittedName>
        <fullName evidence="2">Uncharacterized protein</fullName>
    </submittedName>
</protein>
<dbReference type="EMBL" id="BLXT01000020">
    <property type="protein sequence ID" value="GFN73638.1"/>
    <property type="molecule type" value="Genomic_DNA"/>
</dbReference>